<dbReference type="Proteomes" id="UP001152130">
    <property type="component" value="Unassembled WGS sequence"/>
</dbReference>
<evidence type="ECO:0000313" key="2">
    <source>
        <dbReference type="Proteomes" id="UP001152130"/>
    </source>
</evidence>
<dbReference type="AlphaFoldDB" id="A0A9W8PUZ3"/>
<keyword evidence="2" id="KW-1185">Reference proteome</keyword>
<name>A0A9W8PUZ3_9HYPO</name>
<dbReference type="OrthoDB" id="2987506at2759"/>
<comment type="caution">
    <text evidence="1">The sequence shown here is derived from an EMBL/GenBank/DDBJ whole genome shotgun (WGS) entry which is preliminary data.</text>
</comment>
<organism evidence="1 2">
    <name type="scientific">Fusarium irregulare</name>
    <dbReference type="NCBI Taxonomy" id="2494466"/>
    <lineage>
        <taxon>Eukaryota</taxon>
        <taxon>Fungi</taxon>
        <taxon>Dikarya</taxon>
        <taxon>Ascomycota</taxon>
        <taxon>Pezizomycotina</taxon>
        <taxon>Sordariomycetes</taxon>
        <taxon>Hypocreomycetidae</taxon>
        <taxon>Hypocreales</taxon>
        <taxon>Nectriaceae</taxon>
        <taxon>Fusarium</taxon>
        <taxon>Fusarium incarnatum-equiseti species complex</taxon>
    </lineage>
</organism>
<protein>
    <submittedName>
        <fullName evidence="1">Uncharacterized protein</fullName>
    </submittedName>
</protein>
<dbReference type="EMBL" id="JAPDHF010000005">
    <property type="protein sequence ID" value="KAJ4017763.1"/>
    <property type="molecule type" value="Genomic_DNA"/>
</dbReference>
<evidence type="ECO:0000313" key="1">
    <source>
        <dbReference type="EMBL" id="KAJ4017763.1"/>
    </source>
</evidence>
<reference evidence="1" key="1">
    <citation type="submission" date="2022-10" db="EMBL/GenBank/DDBJ databases">
        <title>Fusarium specimens isolated from Avocado Roots.</title>
        <authorList>
            <person name="Stajich J."/>
            <person name="Roper C."/>
            <person name="Heimlech-Rivalta G."/>
        </authorList>
    </citation>
    <scope>NUCLEOTIDE SEQUENCE</scope>
    <source>
        <strain evidence="1">CF00143</strain>
    </source>
</reference>
<accession>A0A9W8PUZ3</accession>
<sequence>MATYNLTLIIDSAILGFQSSDNLCIAKKVNGSFTTVFQDASVKPKRADQTPLLTSNSFEWTDSYRVFCSANYKHGMLVSAATNIVEIGFGQQTTYKDSQFADPKPAGHDQFENSSGEQSYEDSFLANQIPNTLHAAVELKVKSKWVPVYVDPDNHASTMDKQLTPLNEYVIFWDNRVQTSSMIDISKFHFPFIFSFDKGSKNKTIRFGYAVPDKPSPQEAAKFYPA</sequence>
<proteinExistence type="predicted"/>
<gene>
    <name evidence="1" type="ORF">NW766_003832</name>
</gene>